<dbReference type="FunFam" id="2.40.30.10:FF:000008">
    <property type="entry name" value="Translation initiation factor IF-2"/>
    <property type="match status" value="1"/>
</dbReference>
<evidence type="ECO:0000256" key="7">
    <source>
        <dbReference type="ARBA" id="ARBA00023128"/>
    </source>
</evidence>
<accession>A0ABD0Y4L2</accession>
<dbReference type="SUPFAM" id="SSF50447">
    <property type="entry name" value="Translation proteins"/>
    <property type="match status" value="2"/>
</dbReference>
<evidence type="ECO:0000313" key="13">
    <source>
        <dbReference type="Proteomes" id="UP001558652"/>
    </source>
</evidence>
<dbReference type="Proteomes" id="UP001558652">
    <property type="component" value="Unassembled WGS sequence"/>
</dbReference>
<dbReference type="Gene3D" id="2.40.30.10">
    <property type="entry name" value="Translation factors"/>
    <property type="match status" value="2"/>
</dbReference>
<keyword evidence="5" id="KW-0648">Protein biosynthesis</keyword>
<dbReference type="Pfam" id="PF11987">
    <property type="entry name" value="IF-2"/>
    <property type="match status" value="1"/>
</dbReference>
<comment type="similarity">
    <text evidence="2">Belongs to the TRAFAC class translation factor GTPase superfamily. Classic translation factor GTPase family. IF-2 subfamily.</text>
</comment>
<sequence length="686" mass="76561">MLCRFRNLFAAGFNVHRHNVHLSAVRFKRRKTDEEKNSPRAIQYSPKSKWKQERVVQVWKDISVKELAKQLDRGPESVFEAMEFVDGTEKYKRLGDRIDDLNVVKEILKKCGCRMQLVTKNDKISEEVIKDAERRDRKACPVELLRPRPPVVTIMGHVDHGKTTLLDRLRESNVVETEFGGITQHVGAFSVVVNNKGERITFLDTPGHAAFSAMRARGARCTDIVVLVVAADDGPMPQTLESISAAQEAGVPIIVALNKIDKQGADVIAARKRLTYEAGLQLEGEGGDVQVVEVSALVGTNVKDGLVDAILAQAELMELKADYTGPAEGVVVEATLESYRGRACTLLIDWGTLKRGSVLVAGTAFCKVRAMMDDSGNSIVAGTPSMPVFTLGWRGNELPSPGEPAIEVESEKRAHEIVEWRQARRMAQKQEEEWEMIEKQREEHYKVYRKQLEAKRKLGRFRLKPTGHQPKETPVDSRPRLSIVLKGDVEGSLEAILDVLETYDRHEECSLDIVHYGVGPVTISDVTMAATFSALIFTFNTGILPEAKTVRIKTHNVIYKLVDDLKSEISSLLPMREVEEVVGEAVVLQEFKINEGRSKVTVAGCRCTKGLLKKSAKFRLLHGEETLFDGTVVSIRHLKNEVESIKNNVECGLRLSDPELNFKPGDTIQCYVINYLPSAVDWDPGF</sequence>
<dbReference type="InterPro" id="IPR027417">
    <property type="entry name" value="P-loop_NTPase"/>
</dbReference>
<evidence type="ECO:0000256" key="9">
    <source>
        <dbReference type="ARBA" id="ARBA00025162"/>
    </source>
</evidence>
<dbReference type="InterPro" id="IPR005225">
    <property type="entry name" value="Small_GTP-bd"/>
</dbReference>
<dbReference type="GO" id="GO:0005739">
    <property type="term" value="C:mitochondrion"/>
    <property type="evidence" value="ECO:0007669"/>
    <property type="project" value="UniProtKB-SubCell"/>
</dbReference>
<dbReference type="Pfam" id="PF00009">
    <property type="entry name" value="GTP_EFTU"/>
    <property type="match status" value="1"/>
</dbReference>
<evidence type="ECO:0000256" key="4">
    <source>
        <dbReference type="ARBA" id="ARBA00022741"/>
    </source>
</evidence>
<gene>
    <name evidence="12" type="ORF">AAG570_003745</name>
</gene>
<comment type="caution">
    <text evidence="12">The sequence shown here is derived from an EMBL/GenBank/DDBJ whole genome shotgun (WGS) entry which is preliminary data.</text>
</comment>
<dbReference type="Gene3D" id="3.40.50.300">
    <property type="entry name" value="P-loop containing nucleotide triphosphate hydrolases"/>
    <property type="match status" value="1"/>
</dbReference>
<dbReference type="FunFam" id="3.40.50.300:FF:000019">
    <property type="entry name" value="Translation initiation factor IF-2"/>
    <property type="match status" value="1"/>
</dbReference>
<keyword evidence="8" id="KW-0342">GTP-binding</keyword>
<dbReference type="PANTHER" id="PTHR43381">
    <property type="entry name" value="TRANSLATION INITIATION FACTOR IF-2-RELATED"/>
    <property type="match status" value="1"/>
</dbReference>
<evidence type="ECO:0000256" key="10">
    <source>
        <dbReference type="ARBA" id="ARBA00044200"/>
    </source>
</evidence>
<dbReference type="SUPFAM" id="SSF52540">
    <property type="entry name" value="P-loop containing nucleoside triphosphate hydrolases"/>
    <property type="match status" value="1"/>
</dbReference>
<dbReference type="GO" id="GO:0003743">
    <property type="term" value="F:translation initiation factor activity"/>
    <property type="evidence" value="ECO:0007669"/>
    <property type="project" value="UniProtKB-KW"/>
</dbReference>
<proteinExistence type="inferred from homology"/>
<comment type="function">
    <text evidence="9">One of the essential components for the initiation of protein synthesis. Protects formylmethionyl-tRNA from spontaneous hydrolysis and promotes its binding to the 30S ribosomal subunits. Also involved in the hydrolysis of GTP during the formation of the 70S ribosomal complex.</text>
</comment>
<dbReference type="InterPro" id="IPR015760">
    <property type="entry name" value="TIF_IF2"/>
</dbReference>
<dbReference type="InterPro" id="IPR000795">
    <property type="entry name" value="T_Tr_GTP-bd_dom"/>
</dbReference>
<dbReference type="PROSITE" id="PS51722">
    <property type="entry name" value="G_TR_2"/>
    <property type="match status" value="1"/>
</dbReference>
<dbReference type="Pfam" id="PF22042">
    <property type="entry name" value="EF-G_D2"/>
    <property type="match status" value="1"/>
</dbReference>
<feature type="domain" description="Tr-type G" evidence="11">
    <location>
        <begin position="147"/>
        <end position="328"/>
    </location>
</feature>
<dbReference type="Gene3D" id="3.40.50.10050">
    <property type="entry name" value="Translation initiation factor IF- 2, domain 3"/>
    <property type="match status" value="1"/>
</dbReference>
<keyword evidence="7" id="KW-0496">Mitochondrion</keyword>
<organism evidence="12 13">
    <name type="scientific">Ranatra chinensis</name>
    <dbReference type="NCBI Taxonomy" id="642074"/>
    <lineage>
        <taxon>Eukaryota</taxon>
        <taxon>Metazoa</taxon>
        <taxon>Ecdysozoa</taxon>
        <taxon>Arthropoda</taxon>
        <taxon>Hexapoda</taxon>
        <taxon>Insecta</taxon>
        <taxon>Pterygota</taxon>
        <taxon>Neoptera</taxon>
        <taxon>Paraneoptera</taxon>
        <taxon>Hemiptera</taxon>
        <taxon>Heteroptera</taxon>
        <taxon>Panheteroptera</taxon>
        <taxon>Nepomorpha</taxon>
        <taxon>Nepidae</taxon>
        <taxon>Ranatrinae</taxon>
        <taxon>Ranatra</taxon>
    </lineage>
</organism>
<evidence type="ECO:0000256" key="3">
    <source>
        <dbReference type="ARBA" id="ARBA00022540"/>
    </source>
</evidence>
<dbReference type="InterPro" id="IPR023115">
    <property type="entry name" value="TIF_IF2_dom3"/>
</dbReference>
<dbReference type="CDD" id="cd03702">
    <property type="entry name" value="IF2_mtIF2_II"/>
    <property type="match status" value="1"/>
</dbReference>
<keyword evidence="6" id="KW-0809">Transit peptide</keyword>
<dbReference type="NCBIfam" id="TIGR00231">
    <property type="entry name" value="small_GTP"/>
    <property type="match status" value="1"/>
</dbReference>
<evidence type="ECO:0000259" key="11">
    <source>
        <dbReference type="PROSITE" id="PS51722"/>
    </source>
</evidence>
<keyword evidence="3" id="KW-0396">Initiation factor</keyword>
<dbReference type="CDD" id="cd01887">
    <property type="entry name" value="IF2_eIF5B"/>
    <property type="match status" value="1"/>
</dbReference>
<name>A0ABD0Y4L2_9HEMI</name>
<evidence type="ECO:0000256" key="2">
    <source>
        <dbReference type="ARBA" id="ARBA00007733"/>
    </source>
</evidence>
<reference evidence="12 13" key="1">
    <citation type="submission" date="2024-07" db="EMBL/GenBank/DDBJ databases">
        <title>Chromosome-level genome assembly of the water stick insect Ranatra chinensis (Heteroptera: Nepidae).</title>
        <authorList>
            <person name="Liu X."/>
        </authorList>
    </citation>
    <scope>NUCLEOTIDE SEQUENCE [LARGE SCALE GENOMIC DNA]</scope>
    <source>
        <strain evidence="12">Cailab_2021Rc</strain>
        <tissue evidence="12">Muscle</tissue>
    </source>
</reference>
<dbReference type="FunFam" id="3.40.50.10050:FF:000001">
    <property type="entry name" value="Translation initiation factor IF-2"/>
    <property type="match status" value="1"/>
</dbReference>
<evidence type="ECO:0000256" key="1">
    <source>
        <dbReference type="ARBA" id="ARBA00004173"/>
    </source>
</evidence>
<evidence type="ECO:0000256" key="8">
    <source>
        <dbReference type="ARBA" id="ARBA00023134"/>
    </source>
</evidence>
<dbReference type="InterPro" id="IPR000178">
    <property type="entry name" value="TF_IF2_bacterial-like"/>
</dbReference>
<dbReference type="InterPro" id="IPR009000">
    <property type="entry name" value="Transl_B-barrel_sf"/>
</dbReference>
<evidence type="ECO:0000256" key="5">
    <source>
        <dbReference type="ARBA" id="ARBA00022917"/>
    </source>
</evidence>
<dbReference type="InterPro" id="IPR044145">
    <property type="entry name" value="IF2_II"/>
</dbReference>
<evidence type="ECO:0000256" key="6">
    <source>
        <dbReference type="ARBA" id="ARBA00022946"/>
    </source>
</evidence>
<dbReference type="InterPro" id="IPR053905">
    <property type="entry name" value="EF-G-like_DII"/>
</dbReference>
<dbReference type="InterPro" id="IPR036925">
    <property type="entry name" value="TIF_IF2_dom3_sf"/>
</dbReference>
<keyword evidence="13" id="KW-1185">Reference proteome</keyword>
<dbReference type="PANTHER" id="PTHR43381:SF20">
    <property type="entry name" value="TRANSLATION INITIATION FACTOR IF-2, MITOCHONDRIAL"/>
    <property type="match status" value="1"/>
</dbReference>
<dbReference type="SUPFAM" id="SSF52156">
    <property type="entry name" value="Initiation factor IF2/eIF5b, domain 3"/>
    <property type="match status" value="1"/>
</dbReference>
<dbReference type="EMBL" id="JBFDAA010000014">
    <property type="protein sequence ID" value="KAL1122340.1"/>
    <property type="molecule type" value="Genomic_DNA"/>
</dbReference>
<dbReference type="AlphaFoldDB" id="A0ABD0Y4L2"/>
<evidence type="ECO:0000313" key="12">
    <source>
        <dbReference type="EMBL" id="KAL1122340.1"/>
    </source>
</evidence>
<dbReference type="GO" id="GO:0005525">
    <property type="term" value="F:GTP binding"/>
    <property type="evidence" value="ECO:0007669"/>
    <property type="project" value="UniProtKB-KW"/>
</dbReference>
<comment type="subcellular location">
    <subcellularLocation>
        <location evidence="1">Mitochondrion</location>
    </subcellularLocation>
</comment>
<protein>
    <recommendedName>
        <fullName evidence="10">Translation initiation factor IF-2, mitochondrial</fullName>
    </recommendedName>
</protein>
<dbReference type="NCBIfam" id="TIGR00487">
    <property type="entry name" value="IF-2"/>
    <property type="match status" value="1"/>
</dbReference>
<keyword evidence="4" id="KW-0547">Nucleotide-binding</keyword>